<sequence>MQDAIGELRRPEELLDEVTVLRSGVAEEGRRIFEAWRPGIVRRSFQVSALNFAHYLALRRRDLRGLQSQLMVYGLSSLGRLEGRVLANLDAVGGALRAMAGEAPAHYPRPHAFFRGQRLLASHAEALLGPQARPGRDVRIMVTLPSEAADEPHLLLALARAGAEAVRINCAHDDAERWERMVAGIRHAEVAVGRRMRILMDLGGPKCRTAEVRHPPDRGRIAEGDVVLLVRDGAFVPLEQAPFQAACGLPGVVDRLRSGDPVFVDDGKLGGVVEAVSAEGARIRVTRATAKGRKLKPDQGLNFPATDLGVVALTDRDRADLDFVAGHADVVGYSFVQSADDVRVLQRELAVRRPNDWNRIGVIAKIETPHAVRNLPEIIVAAASCQPFGVMIARGDLAVELGFERLAEMQEEMMWLCEAAHVPVVWATQVLESLVKKGLPTRGDMTDAAMSARAECVMLNKGPNVVEAVNMLDRLLVRMAEHQTKKTPRLRALTSW</sequence>
<keyword evidence="12 15" id="KW-0670">Pyruvate</keyword>
<keyword evidence="16" id="KW-1185">Reference proteome</keyword>
<dbReference type="InterPro" id="IPR015806">
    <property type="entry name" value="Pyrv_Knase_insert_dom_sf"/>
</dbReference>
<evidence type="ECO:0000256" key="10">
    <source>
        <dbReference type="ARBA" id="ARBA00022842"/>
    </source>
</evidence>
<evidence type="ECO:0000256" key="12">
    <source>
        <dbReference type="ARBA" id="ARBA00023317"/>
    </source>
</evidence>
<proteinExistence type="inferred from homology"/>
<dbReference type="Proteomes" id="UP000017819">
    <property type="component" value="Unassembled WGS sequence"/>
</dbReference>
<comment type="similarity">
    <text evidence="3 13">Belongs to the pyruvate kinase family.</text>
</comment>
<keyword evidence="8 13" id="KW-0418">Kinase</keyword>
<reference evidence="15 16" key="1">
    <citation type="journal article" date="2014" name="Genome Announc.">
        <title>Draft Genome Sequence of Lutibaculum baratangense Strain AMV1T, Isolated from a Mud Volcano in Andamans, India.</title>
        <authorList>
            <person name="Singh A."/>
            <person name="Sreenivas A."/>
            <person name="Sathyanarayana Reddy G."/>
            <person name="Pinnaka A.K."/>
            <person name="Shivaji S."/>
        </authorList>
    </citation>
    <scope>NUCLEOTIDE SEQUENCE [LARGE SCALE GENOMIC DNA]</scope>
    <source>
        <strain evidence="15 16">AMV1</strain>
    </source>
</reference>
<keyword evidence="6" id="KW-0479">Metal-binding</keyword>
<comment type="caution">
    <text evidence="15">The sequence shown here is derived from an EMBL/GenBank/DDBJ whole genome shotgun (WGS) entry which is preliminary data.</text>
</comment>
<dbReference type="Gene3D" id="2.40.33.10">
    <property type="entry name" value="PK beta-barrel domain-like"/>
    <property type="match status" value="1"/>
</dbReference>
<name>V4R8C7_9HYPH</name>
<dbReference type="SUPFAM" id="SSF51621">
    <property type="entry name" value="Phosphoenolpyruvate/pyruvate domain"/>
    <property type="match status" value="1"/>
</dbReference>
<dbReference type="PATRIC" id="fig|631454.5.peg.4090"/>
<feature type="domain" description="Pyruvate kinase barrel" evidence="14">
    <location>
        <begin position="137"/>
        <end position="460"/>
    </location>
</feature>
<dbReference type="GO" id="GO:0005524">
    <property type="term" value="F:ATP binding"/>
    <property type="evidence" value="ECO:0007669"/>
    <property type="project" value="UniProtKB-KW"/>
</dbReference>
<evidence type="ECO:0000256" key="7">
    <source>
        <dbReference type="ARBA" id="ARBA00022741"/>
    </source>
</evidence>
<keyword evidence="9" id="KW-0067">ATP-binding</keyword>
<dbReference type="AlphaFoldDB" id="V4R8C7"/>
<dbReference type="InterPro" id="IPR040442">
    <property type="entry name" value="Pyrv_kinase-like_dom_sf"/>
</dbReference>
<dbReference type="OrthoDB" id="9812123at2"/>
<evidence type="ECO:0000259" key="14">
    <source>
        <dbReference type="Pfam" id="PF00224"/>
    </source>
</evidence>
<evidence type="ECO:0000256" key="1">
    <source>
        <dbReference type="ARBA" id="ARBA00001958"/>
    </source>
</evidence>
<evidence type="ECO:0000256" key="13">
    <source>
        <dbReference type="RuleBase" id="RU000504"/>
    </source>
</evidence>
<evidence type="ECO:0000313" key="16">
    <source>
        <dbReference type="Proteomes" id="UP000017819"/>
    </source>
</evidence>
<comment type="catalytic activity">
    <reaction evidence="13">
        <text>pyruvate + ATP = phosphoenolpyruvate + ADP + H(+)</text>
        <dbReference type="Rhea" id="RHEA:18157"/>
        <dbReference type="ChEBI" id="CHEBI:15361"/>
        <dbReference type="ChEBI" id="CHEBI:15378"/>
        <dbReference type="ChEBI" id="CHEBI:30616"/>
        <dbReference type="ChEBI" id="CHEBI:58702"/>
        <dbReference type="ChEBI" id="CHEBI:456216"/>
        <dbReference type="EC" id="2.7.1.40"/>
    </reaction>
</comment>
<dbReference type="EMBL" id="AWXZ01000044">
    <property type="protein sequence ID" value="ESR22416.1"/>
    <property type="molecule type" value="Genomic_DNA"/>
</dbReference>
<dbReference type="GO" id="GO:0004743">
    <property type="term" value="F:pyruvate kinase activity"/>
    <property type="evidence" value="ECO:0007669"/>
    <property type="project" value="UniProtKB-EC"/>
</dbReference>
<dbReference type="GO" id="GO:0000287">
    <property type="term" value="F:magnesium ion binding"/>
    <property type="evidence" value="ECO:0007669"/>
    <property type="project" value="InterPro"/>
</dbReference>
<dbReference type="UniPathway" id="UPA00109">
    <property type="reaction ID" value="UER00188"/>
</dbReference>
<keyword evidence="10 13" id="KW-0460">Magnesium</keyword>
<evidence type="ECO:0000313" key="15">
    <source>
        <dbReference type="EMBL" id="ESR22416.1"/>
    </source>
</evidence>
<protein>
    <recommendedName>
        <fullName evidence="4 13">Pyruvate kinase</fullName>
        <ecNumber evidence="4 13">2.7.1.40</ecNumber>
    </recommendedName>
</protein>
<keyword evidence="5 13" id="KW-0808">Transferase</keyword>
<dbReference type="GO" id="GO:0030955">
    <property type="term" value="F:potassium ion binding"/>
    <property type="evidence" value="ECO:0007669"/>
    <property type="project" value="InterPro"/>
</dbReference>
<dbReference type="PRINTS" id="PR01050">
    <property type="entry name" value="PYRUVTKNASE"/>
</dbReference>
<comment type="cofactor">
    <cofactor evidence="1">
        <name>K(+)</name>
        <dbReference type="ChEBI" id="CHEBI:29103"/>
    </cofactor>
</comment>
<dbReference type="InterPro" id="IPR001697">
    <property type="entry name" value="Pyr_Knase"/>
</dbReference>
<dbReference type="PANTHER" id="PTHR11817">
    <property type="entry name" value="PYRUVATE KINASE"/>
    <property type="match status" value="1"/>
</dbReference>
<evidence type="ECO:0000256" key="6">
    <source>
        <dbReference type="ARBA" id="ARBA00022723"/>
    </source>
</evidence>
<organism evidence="15 16">
    <name type="scientific">Lutibaculum baratangense AMV1</name>
    <dbReference type="NCBI Taxonomy" id="631454"/>
    <lineage>
        <taxon>Bacteria</taxon>
        <taxon>Pseudomonadati</taxon>
        <taxon>Pseudomonadota</taxon>
        <taxon>Alphaproteobacteria</taxon>
        <taxon>Hyphomicrobiales</taxon>
        <taxon>Tepidamorphaceae</taxon>
        <taxon>Lutibaculum</taxon>
    </lineage>
</organism>
<dbReference type="SUPFAM" id="SSF50800">
    <property type="entry name" value="PK beta-barrel domain-like"/>
    <property type="match status" value="1"/>
</dbReference>
<evidence type="ECO:0000256" key="9">
    <source>
        <dbReference type="ARBA" id="ARBA00022840"/>
    </source>
</evidence>
<dbReference type="InterPro" id="IPR015793">
    <property type="entry name" value="Pyrv_Knase_brl"/>
</dbReference>
<accession>V4R8C7</accession>
<dbReference type="Gene3D" id="3.20.20.60">
    <property type="entry name" value="Phosphoenolpyruvate-binding domains"/>
    <property type="match status" value="1"/>
</dbReference>
<keyword evidence="11 13" id="KW-0324">Glycolysis</keyword>
<dbReference type="GO" id="GO:0016301">
    <property type="term" value="F:kinase activity"/>
    <property type="evidence" value="ECO:0007669"/>
    <property type="project" value="UniProtKB-KW"/>
</dbReference>
<dbReference type="InterPro" id="IPR011037">
    <property type="entry name" value="Pyrv_Knase-like_insert_dom_sf"/>
</dbReference>
<dbReference type="PROSITE" id="PS00110">
    <property type="entry name" value="PYRUVATE_KINASE"/>
    <property type="match status" value="1"/>
</dbReference>
<dbReference type="eggNOG" id="COG0469">
    <property type="taxonomic scope" value="Bacteria"/>
</dbReference>
<dbReference type="InterPro" id="IPR018209">
    <property type="entry name" value="Pyrv_Knase_AS"/>
</dbReference>
<dbReference type="InterPro" id="IPR015813">
    <property type="entry name" value="Pyrv/PenolPyrv_kinase-like_dom"/>
</dbReference>
<dbReference type="RefSeq" id="WP_023434248.1">
    <property type="nucleotide sequence ID" value="NZ_AWXZ01000044.1"/>
</dbReference>
<dbReference type="EC" id="2.7.1.40" evidence="4 13"/>
<evidence type="ECO:0000256" key="5">
    <source>
        <dbReference type="ARBA" id="ARBA00022679"/>
    </source>
</evidence>
<evidence type="ECO:0000256" key="2">
    <source>
        <dbReference type="ARBA" id="ARBA00004997"/>
    </source>
</evidence>
<dbReference type="Pfam" id="PF00224">
    <property type="entry name" value="PK"/>
    <property type="match status" value="1"/>
</dbReference>
<evidence type="ECO:0000256" key="11">
    <source>
        <dbReference type="ARBA" id="ARBA00023152"/>
    </source>
</evidence>
<evidence type="ECO:0000256" key="4">
    <source>
        <dbReference type="ARBA" id="ARBA00012142"/>
    </source>
</evidence>
<evidence type="ECO:0000256" key="8">
    <source>
        <dbReference type="ARBA" id="ARBA00022777"/>
    </source>
</evidence>
<evidence type="ECO:0000256" key="3">
    <source>
        <dbReference type="ARBA" id="ARBA00008663"/>
    </source>
</evidence>
<gene>
    <name evidence="15" type="ORF">N177_4146</name>
</gene>
<dbReference type="STRING" id="631454.N177_4146"/>
<keyword evidence="7" id="KW-0547">Nucleotide-binding</keyword>
<comment type="pathway">
    <text evidence="2 13">Carbohydrate degradation; glycolysis; pyruvate from D-glyceraldehyde 3-phosphate: step 5/5.</text>
</comment>